<feature type="domain" description="Carrier" evidence="6">
    <location>
        <begin position="5416"/>
        <end position="5491"/>
    </location>
</feature>
<dbReference type="SUPFAM" id="SSF47336">
    <property type="entry name" value="ACP-like"/>
    <property type="match status" value="6"/>
</dbReference>
<dbReference type="PROSITE" id="PS00012">
    <property type="entry name" value="PHOSPHOPANTETHEINE"/>
    <property type="match status" value="3"/>
</dbReference>
<dbReference type="PROSITE" id="PS50075">
    <property type="entry name" value="CARRIER"/>
    <property type="match status" value="6"/>
</dbReference>
<evidence type="ECO:0000256" key="5">
    <source>
        <dbReference type="SAM" id="MobiDB-lite"/>
    </source>
</evidence>
<organism evidence="7">
    <name type="scientific">Bradyrhizobium barranii subsp. barranii</name>
    <dbReference type="NCBI Taxonomy" id="2823807"/>
    <lineage>
        <taxon>Bacteria</taxon>
        <taxon>Pseudomonadati</taxon>
        <taxon>Pseudomonadota</taxon>
        <taxon>Alphaproteobacteria</taxon>
        <taxon>Hyphomicrobiales</taxon>
        <taxon>Nitrobacteraceae</taxon>
        <taxon>Bradyrhizobium</taxon>
        <taxon>Bradyrhizobium barranii</taxon>
    </lineage>
</organism>
<feature type="domain" description="Carrier" evidence="6">
    <location>
        <begin position="4321"/>
        <end position="4395"/>
    </location>
</feature>
<dbReference type="GO" id="GO:0031177">
    <property type="term" value="F:phosphopantetheine binding"/>
    <property type="evidence" value="ECO:0007669"/>
    <property type="project" value="InterPro"/>
</dbReference>
<dbReference type="GO" id="GO:0044550">
    <property type="term" value="P:secondary metabolite biosynthetic process"/>
    <property type="evidence" value="ECO:0007669"/>
    <property type="project" value="UniProtKB-ARBA"/>
</dbReference>
<dbReference type="FunFam" id="1.10.1200.10:FF:000005">
    <property type="entry name" value="Nonribosomal peptide synthetase 1"/>
    <property type="match status" value="6"/>
</dbReference>
<dbReference type="InterPro" id="IPR025110">
    <property type="entry name" value="AMP-bd_C"/>
</dbReference>
<dbReference type="SUPFAM" id="SSF56801">
    <property type="entry name" value="Acetyl-CoA synthetase-like"/>
    <property type="match status" value="6"/>
</dbReference>
<dbReference type="Pfam" id="PF00551">
    <property type="entry name" value="Formyl_trans_N"/>
    <property type="match status" value="1"/>
</dbReference>
<dbReference type="Gene3D" id="3.40.50.1820">
    <property type="entry name" value="alpha/beta hydrolase"/>
    <property type="match status" value="1"/>
</dbReference>
<dbReference type="NCBIfam" id="NF003417">
    <property type="entry name" value="PRK04813.1"/>
    <property type="match status" value="6"/>
</dbReference>
<dbReference type="InterPro" id="IPR029058">
    <property type="entry name" value="AB_hydrolase_fold"/>
</dbReference>
<dbReference type="InterPro" id="IPR010071">
    <property type="entry name" value="AA_adenyl_dom"/>
</dbReference>
<dbReference type="InterPro" id="IPR006162">
    <property type="entry name" value="Ppantetheine_attach_site"/>
</dbReference>
<dbReference type="FunFam" id="3.30.559.10:FF:000012">
    <property type="entry name" value="Non-ribosomal peptide synthetase"/>
    <property type="match status" value="2"/>
</dbReference>
<dbReference type="CDD" id="cd17651">
    <property type="entry name" value="A_NRPS_VisG_like"/>
    <property type="match status" value="1"/>
</dbReference>
<dbReference type="NCBIfam" id="NF004282">
    <property type="entry name" value="PRK05691.1"/>
    <property type="match status" value="7"/>
</dbReference>
<dbReference type="Pfam" id="PF00975">
    <property type="entry name" value="Thioesterase"/>
    <property type="match status" value="1"/>
</dbReference>
<keyword evidence="4" id="KW-0597">Phosphoprotein</keyword>
<dbReference type="CDD" id="cd05930">
    <property type="entry name" value="A_NRPS"/>
    <property type="match status" value="4"/>
</dbReference>
<keyword evidence="3" id="KW-0596">Phosphopantetheine</keyword>
<dbReference type="Gene3D" id="3.30.559.10">
    <property type="entry name" value="Chloramphenicol acetyltransferase-like domain"/>
    <property type="match status" value="5"/>
</dbReference>
<feature type="domain" description="Carrier" evidence="6">
    <location>
        <begin position="6481"/>
        <end position="6555"/>
    </location>
</feature>
<comment type="cofactor">
    <cofactor evidence="1">
        <name>pantetheine 4'-phosphate</name>
        <dbReference type="ChEBI" id="CHEBI:47942"/>
    </cofactor>
</comment>
<gene>
    <name evidence="7" type="ORF">G6321_52390</name>
</gene>
<dbReference type="PANTHER" id="PTHR45527">
    <property type="entry name" value="NONRIBOSOMAL PEPTIDE SYNTHETASE"/>
    <property type="match status" value="1"/>
</dbReference>
<dbReference type="Pfam" id="PF00550">
    <property type="entry name" value="PP-binding"/>
    <property type="match status" value="6"/>
</dbReference>
<dbReference type="FunFam" id="3.30.300.30:FF:000010">
    <property type="entry name" value="Enterobactin synthetase component F"/>
    <property type="match status" value="6"/>
</dbReference>
<evidence type="ECO:0000256" key="4">
    <source>
        <dbReference type="ARBA" id="ARBA00022553"/>
    </source>
</evidence>
<dbReference type="FunFam" id="3.40.50.980:FF:000002">
    <property type="entry name" value="Enterobactin synthetase component F"/>
    <property type="match status" value="1"/>
</dbReference>
<dbReference type="PANTHER" id="PTHR45527:SF14">
    <property type="entry name" value="PLIPASTATIN SYNTHASE SUBUNIT B"/>
    <property type="match status" value="1"/>
</dbReference>
<dbReference type="Gene3D" id="3.40.50.12230">
    <property type="match status" value="1"/>
</dbReference>
<proteinExistence type="inferred from homology"/>
<dbReference type="SUPFAM" id="SSF53474">
    <property type="entry name" value="alpha/beta-Hydrolases"/>
    <property type="match status" value="1"/>
</dbReference>
<dbReference type="Pfam" id="PF00501">
    <property type="entry name" value="AMP-binding"/>
    <property type="match status" value="6"/>
</dbReference>
<dbReference type="SUPFAM" id="SSF53328">
    <property type="entry name" value="Formyltransferase"/>
    <property type="match status" value="1"/>
</dbReference>
<comment type="similarity">
    <text evidence="2">Belongs to the ATP-dependent AMP-binding enzyme family.</text>
</comment>
<reference evidence="7" key="1">
    <citation type="submission" date="2020-06" db="EMBL/GenBank/DDBJ databases">
        <title>Whole Genome Sequence of Bradyrhizobium sp. Strain 323S2.</title>
        <authorList>
            <person name="Bromfield E.S.P."/>
        </authorList>
    </citation>
    <scope>NUCLEOTIDE SEQUENCE [LARGE SCALE GENOMIC DNA]</scope>
    <source>
        <strain evidence="7">323S2</strain>
    </source>
</reference>
<evidence type="ECO:0000256" key="1">
    <source>
        <dbReference type="ARBA" id="ARBA00001957"/>
    </source>
</evidence>
<dbReference type="InterPro" id="IPR045851">
    <property type="entry name" value="AMP-bd_C_sf"/>
</dbReference>
<dbReference type="InterPro" id="IPR002376">
    <property type="entry name" value="Formyl_transf_N"/>
</dbReference>
<dbReference type="FunFam" id="2.30.38.10:FF:000001">
    <property type="entry name" value="Non-ribosomal peptide synthetase PvdI"/>
    <property type="match status" value="6"/>
</dbReference>
<feature type="domain" description="Carrier" evidence="6">
    <location>
        <begin position="1073"/>
        <end position="1147"/>
    </location>
</feature>
<accession>A0A7Z0QLD8</accession>
<dbReference type="PROSITE" id="PS00455">
    <property type="entry name" value="AMP_BINDING"/>
    <property type="match status" value="6"/>
</dbReference>
<protein>
    <submittedName>
        <fullName evidence="7">Non-ribosomal peptide synthase/polyketide synthase</fullName>
    </submittedName>
</protein>
<dbReference type="RefSeq" id="WP_166354252.1">
    <property type="nucleotide sequence ID" value="NZ_CP049700.1"/>
</dbReference>
<evidence type="ECO:0000313" key="7">
    <source>
        <dbReference type="EMBL" id="NYY96580.1"/>
    </source>
</evidence>
<dbReference type="GO" id="GO:0003824">
    <property type="term" value="F:catalytic activity"/>
    <property type="evidence" value="ECO:0007669"/>
    <property type="project" value="InterPro"/>
</dbReference>
<dbReference type="Gene3D" id="3.40.50.980">
    <property type="match status" value="12"/>
</dbReference>
<dbReference type="Pfam" id="PF00668">
    <property type="entry name" value="Condensation"/>
    <property type="match status" value="5"/>
</dbReference>
<dbReference type="CDD" id="cd19531">
    <property type="entry name" value="LCL_NRPS-like"/>
    <property type="match status" value="2"/>
</dbReference>
<dbReference type="InterPro" id="IPR020806">
    <property type="entry name" value="PKS_PP-bd"/>
</dbReference>
<evidence type="ECO:0000259" key="6">
    <source>
        <dbReference type="PROSITE" id="PS50075"/>
    </source>
</evidence>
<dbReference type="CDD" id="cd19544">
    <property type="entry name" value="E-C_NRPS"/>
    <property type="match status" value="3"/>
</dbReference>
<dbReference type="FunFam" id="3.40.50.12780:FF:000012">
    <property type="entry name" value="Non-ribosomal peptide synthetase"/>
    <property type="match status" value="6"/>
</dbReference>
<dbReference type="NCBIfam" id="TIGR01733">
    <property type="entry name" value="AA-adenyl-dom"/>
    <property type="match status" value="6"/>
</dbReference>
<dbReference type="InterPro" id="IPR023213">
    <property type="entry name" value="CAT-like_dom_sf"/>
</dbReference>
<dbReference type="CDD" id="cd17643">
    <property type="entry name" value="A_NRPS_Cytc1-like"/>
    <property type="match status" value="1"/>
</dbReference>
<dbReference type="InterPro" id="IPR009081">
    <property type="entry name" value="PP-bd_ACP"/>
</dbReference>
<feature type="domain" description="Carrier" evidence="6">
    <location>
        <begin position="3235"/>
        <end position="3309"/>
    </location>
</feature>
<sequence>MGHVIRVALCVDAIFRDWAARANILCVASVEELSIVLNTESVEWVFSVANPFVLPPDVMSLVRRGAFNYHDGPLPRYAGVHATSWALLAQETEYAITWHRIDDGVDTGDLVVQRQVLIAPIDTALTLNLKCYEAAVESFRELLTGLANGALSSWPQALADRSYFPRRRRPDAAGCLRWGRSAQDLSATTRALDFGLYHFNPLCLSKALVGDDVVAVRCLEVSSGRSGFSAGSLVEVDPGHWRVATGTNDVYVFFGSLGAEVLDAQTLARRCDLYVGDRLPILSDDEARSITVAHEMLAPREDFWRQRLQQFKMSQLPFLSSSEAMASPRWQSSSRLIPIALAELSAVDRTEHLLSAWLIYLARITGESELQLGWTPAPSGSRAGLKSSMEMLVASVVPMQVTIDLDRDFAEVHRAIAFECAQLRENDSFARDLIVRCPTLRGMGALRSRRPWPMGVTVTENSCCAADDLASSPTSETVLSGDLLTFEVCALDGSFRWHFDAGRLAPRQVDRLTEHLQNLLFAVMADAQQAVGRIDLLSTAERAYLLEELNRTAAPYPEQQCIHELFEEQVRKAPEAVAVVFEDERLSYGELNARANRLAHHLIGLGVRPDQPVAICLERSPAMVVGLLAILKAGGAYLPLDPAYPSARLRQVLDDAAPQLLLADAAGRSALGCDALGDVTVVDLETATPAWAELPASNPDPRALGLSSRHLAYVIYTSGSTGTPKGVMVEHRGLVNLVAWHVQTFCPQPETSCALTAGMAFDASTWELWSALYNRSTLLLPPRAPAGDSLLLLKWWRDQSLGVGFLITPLATIVLEDKLVNSTLKYLLIGGDRLQRVPAPLPAGLKLINNYGPTEATVVATSGRLFVEDVVPHIGRPIANTRVYLLDGHGAPVPFGAVGELYIGGAGVARGYLNRPALTAERFIASPFVEGDRLYRTGDLARYLPDGNLEFLGRNDEQVKIRGFRIEPGEIAARLCEHPLVREAVVVAQQDGAGDKHLVAYLVCAPEAGSDEEDGSTLAGALRAHVSARLPDYMVPSAFVRLSGLPLTVNGKLDRKALPAPEDDAYARRTYEPPRGEIETALAEIWAELLGLERVGRHDHFFELGGHSLLAVQLMERLRRLSLGVEVRTLFARPVLADLAASLGCHHEVAVPANLITAESSSITPQMLPLIELAQEEIDRIVATVPGGIGNIQDIYALSPLQDGILFHHLLATKGDPYLLVSQMAFAERGLLDRYLAAVQRLVDRHDILRTSYVWEGLSRPAQVVWRKAPLDVTEVELGSGGPGHAQLRRRFDPRRHRIDLGRAPLLRFVIAREPDSARWLLLELQHHLIGDHTTLEVMHAEVRAVLEGRERELAVPQPFRNLVAQAHLGGDAKAHEEFFRTMLADIDEPTTPFGLSEVRGDGGGVNEAHRMLPQALHTRLRSQARRLGVSLASLCHLAWGQVVARSSGREQVVFGTLLFGRMHGGVGSDRTMGLFINTLPLRLDLDGTGVEASVRTTHARLAELLAHEHASLALAQRCSGVAAPAPLFSALLNYRHNTPAAISGAGPDDELSGVEWLGGEERTNYPLTLAVEDFGEALGLTAQVVEGISAERVCGYMQRALEQLAEALAHAPNTPVRELDILPPAERAYLLEELNRTAAPYPEQQCIHELFEEQVRKAPEAVAVVFEDERLSYGELNARANRLAHHLIGLGVRPDQPVAICLERSPAMVVGLLAILKAGGAYLPLDPAYPSARLRQVLDDAAPQLLLADAAGRSALGCDALGDVTVVDLETATPAWAELPASNPDPRALGLSSRHLAYVIYTSGSTGTPKGVMVEHAQIVRLFEATESWYGFNEHDVWCLFHSFSFDFSVWELWGALRYGGRLVLVPSHMVRSASDFHDLICKSGVTVLNQTPSAFKALMEVKSQSSVRSRIRYVVFGGEALEPPILQPWYARHSDCAPKLINMYGITETTVHVTYRPLDQSDTSNSGSPIGGRIPDLRLYVLDRFGQPVPFGAVGELYIGGAGVARGYLNRPALTAERFIASPFVEGDRLYRTGDLARYLPDGNLEFLGRNDEQVKIRGFRIEPGEIAARLCEHPLVREAVVVAQQDGAGDKHLVAYVVAAAEHAAEAAEVDLAGTLRAHVSVRLPEHMVPAAFVRLAVLPVTPNGKLDRKALPAPEDDAYARRTYEPPRGEIETALAEIWAELLGLERVGRHDHFFELGGHSLLAVRLLSRLSQAVGVALPLTMLFGKPVLADLAESIAEVLGRTGPQDLPAVAAVSREAPLVLSFAQQRLWFLAQLDAGSTTYHIPLAWRLRGVLDRTAWQRSLDRLLTRHEALRSIFVTSEGKPWVEVLPPEAPLPVLEHDLRDRPDAEAALSELCKEEARTAFDLVRGPLIRGRLIRTSDEEHVFLLTQHHIISDGWSLGVLVRELNQLYRAFVAGEDDPLPPLAIQYPDYAAWQRRWLSGERLQSQAQYWRNTLAGAPARLALPTDRPRPAQQSFAGARVPVIIDADLTRDLKRLSRQRGTTLFMTVLAAWAAVLSRLSGQDDLVIGVPSANRARCEIEELIGFFVNTLALRLDLSGAPSVAELLERTRRVALGAQEHQDLPFEQVVDIVQPPRHLDHTPLFQVMLAWENNATQSFDLPGLMVQAAADGYDQVKFDLELNLGEHGEVIAGTLGYATALFDQVTIERQRGYLLALLRAMAADAQQAVGRIDLLSTAERAYLLEELNRTAAPYPEQQCIHELFEEQVRKAPEAVAVVFEDERLSYGELNARANRLAHHLIGLGVRPDQPVAICLERSPAMVVGLLAILKAGGAYLPLDPAYPSARLRQVLDDAAPQLLLADAAGRSALGCDALGDVTVVDLETATPAWAELPASNPDPRALGLSSRHLAYVIYTSGSTGTPKGVMVEHRGLVNLGLAQIVLFGVCSNSRVVQFASFGFDASAWEIVMAFGSGAALHLLADELRQSTKELSDYLRNEAITHATLPPALLQGSQNLEYLAPQLLILAGELPRAELIRGLPAASIVNAYGPTEATVCATTWSCPDDFDGAAVPIGRPIANTRVYLLDGHGAPVPFGAVGELYIGGAGVARGYLNRPALTAERFIASPFVEGDRLYRTGDLARYLPDGNLEFLGRNDEQVKIRGFRIEPGEIAARLCEHPLVREAVVVAQQDGAGDKHLVAYLVCAPEAGSDEEDGSTLAGALRAHVSARLPDYMVPSAFVRLSGLPLTVNGKLDRKALPAPEDDAYARRTYEPPRGEIETALAEIWAELLGLERVGRHDHFFELGGHSLLAVQLMERLRRLSLGVEVRTLFARPVLADLAASLGCHHEVAVPANLITAESSSITPQMLPLIELAQEEIDRIVATVPGGIGNIQDIYALSPLQDGILFHHLLATKGDPYLLVSQMAFAERGLLDRYLAAVQRLVDRHDILRTSYVWEGLSRPAQVVWRKAPLDVTEVELGSGGPGHAQLRRRFDPRRHRIDLGRAPLLRFVIAREPDSARWLLLELQHHLIGDHTTLEVMHAEVRAVLEGRERELAVPQPFRNLVAQAHLGGDAKAHEEFFRTMLADIDEPTTPFGLSEVRGDGGGVNEAHRMLPQALHTRLRSQARRLGVSLASLCHLAWGQVVARSSGREQVVFGTLLFGRMHGGVGSDRTMGLFINTLPLRLDLDGTGVEASVRTTHARLAELLAHEHASLALAQRCSGVAAPAPLFSALLNYRHNTPAAISGAGPDDELSGVEWLGGEERTNYPLTLAVEDFGEALGLTAQVVEGISAERVCGYMQRALEQLAEALAHAPNTPVRELDILPPAERAYLLEELNRTAAPYPEQQCIHELFEEQVRKAPEAVAVVFEDERLSYGELNARANRLAHHLIGLGVRPDQPVAICLERSPAMVVGLLAILKAGGAYLPLDPAYPSARLRQVLDDAAPQLLLADAAGRSALGCDALGDVTVVDLETATPAWAELPASNPDPRALGLSSRHLAYVIYTSGSTGTPKGVMVEHRGLVNLVAWHVQTFCPQPETSCALTAGMAFDASTWELWSALYNRSTLLLPPRAPAGDSLLLLKWWRDQSLGVGFLITPLATIVLEDKLVNSTLKYLLIGGDRLQRVPAPLPAGLKLINNYGPTEATVVATSGRLFVEDVVPHIGRPIANTRVYLLDGHGAPVPFGAVGELYIGGAGVARGYLNRPALTAERFIASPFVEGDRLYRTGDLARYLPDGNLEFLGRNDEQVKIRGFRIEPGEIAARLCEHPLVREAVVVAQQDGAGDKHLVAYLVCAPEAGSDEEDGSTLAGALRAHVSARLPDYMVPSAFVRLSGLPLTVNGKLDRKALPAPEDDAYARRTYEPPRGEIETALAEIWAELLGLERVGRHDHFFELGGHSLLAVQLMERLRRLSLGVEVRTLFARPVLADLAASLGCHHEVAVPANLITAESSSITPQMLPLIELAQEEIDRIVATVPGGIGNIQDIYALSPLQDGILFHHLLATKGDPYLLISQMAFAERGLLDRYLAAVQRLVDRHDILRTSYVWEGLSRPAQVVWRKAPLDVTEVELGSGGPGHAQLRRRFDPRRHRIDLGRAPLLRFVIAREPDSARWLLLELQHHLIGDHTTLEVMHAEVRAVLEGRERELAVPQPFRNLVAQAHLGGDAKAHEEFFRTMLADIDEPTTPFGLSEVRGDGGGVNEAHRMLPQALHTRLRSQARRLGVSLASLCHLAWGQVVARSSGREQVVFGTLLFGRMHGGVGSDRTMGLFINTLPLRLDLDGTGVEASVRTTHARLAELLAHEHASLALAQRCSGVAAPAPLFSALLNYRHNTPAAISGAGPDDELSGVEWLGGEERTNYPLTLAVEDFGEALGLTAQVVEGISAERVCGYMQRALEQLAEALAHAPNTPVRELDILPPAERAYLLEELNRTAAPYPEQQCIHELFEEQVRKAPEAVAVVFEDERLSYGELNARANRLAHHLIGLGVRPDQPVAICLERSPAMVVGLLAILKAGGAYLPLDPAYPSARLRQVLDDAAPQLLLADAAGRSALGCDALGDVTVVDLETATPAWAELPASNPDPRALGLSSRHLAYVIYTSGSTGTPKGVEMSHCSLLNLLSCSPESGSPKRRTLQFTTLNFDVALQELFSCWRDGGVLALVREETRADVSALLELVRGEEIERLFLPFVALDHFAEVWASQRVLFPSLSEIYTAGEQLRATPVLRSLFEAHPSARLMNQYGPAETHVVTEHRLPADPSCWPQLPPIGRPIANTRVYLLDGHGAPVPFGAVGELYIGGAGVARGYLNRPALTAERFIASPFVEGDRLYRTGDLARYLPDGNLEFLGRNDEQVKIRGFRIEPGEIAARLCEHPLVREAVVVAQQDGAGDKHLVAYVVAAAEHAAEAAEVDLAGTLRAHVSVRLPEHMVPAAFVRLAVLPVTPNGKLDRKALPAPEDDAYARRTYEPPRGEIETALAEIWAELLGLERVGRHDHFFELGGHSLLAVRLLSRLSQAVGVALPLTMLFGKPVLADLAESIAEVLGRTGPQDLPAVAAVSREAPLVLSFAQQRLWFLAQLDAGSTTYHIPLAWRLRGVLDRTAWQRSLDRLLARHEALRSIFVTSEGKPWVEVLPPEAPLPVLEHDLRDRPDAEAALSELCKEEARTAFDLVRGPLIRGRLIRTSDEEHVFLLTQHHIISDGWSLGVLVRELNQLYRAFVAGEDDPLPPLAIQYPDYAAWQRRWLSGERLQSQAQYWRNTLAGAPARLALPTDRPRPAQQSFAGARVPVIIDADLTRDLKRLSRQRGTTLFMTVLAAWAAVLSRLSGQDDLVIGVPSANRARCEIEELIGFFVNTLALRLDLSGAPSVAELLERTRRVALGAQEHQDLPFEQVVDIVQPPRHLDHTPLFQVMLAWENNATQSFDLPGLMVQAAADGYDQVKFDLELNLGEHGEVIAGTLGYATALFDQVTIERQRGYLLALLRAMAADAQQAVGRIDLLSTAERAYLLEELNRTAAPYPEQQCIHELFEEQVRKAPEAVAVVFEDERLSYGELNARANRLAHHLIGLGVRPDQPVAICLERSPAMVVGLLAILKAGGAYLPLDPAYPSARLRQVLDDAAPQLLLADAAGRSALGCDALGDVTVVDLETATPAWAELPASNPDPRALGLSSRHLAYVIYTSGSTGTPKGVMVEHRGLVNLVAWHVQTFCPQPETSCALTAGMAFDASTWELWSALYNRSTLLLPPRAPAGDSLLLLKWWRDQSLGVGFLITPLATIVLEDKLVNSTLKYLLIGGDRLQRVPAPLPAGLKLINNYGPTEATVVATSGRLFVEDVVPHIGRPIANTRVYLLDGHGAPVPFGAVGELYIGGAGVARGYLNRPALTAERFIASPFVEGDRLYRTGDLARYLPDGNLEFLGRNDEQVKIRGFRIEPGEIAARLCEHPLVREAVVVAQQDGAGDKHLVAYLVCAPEAGSDEEDGSTLAGALRAHVSARLPDYMVPSAFVRLSGLPLTVNGKLDRKALPAPEDDAYARRTYEPPRGEIETALAEIWAELLGLERVGRHDNFFELGGHSLLAVQLLSRAVDLGIKFSAADLFQAPALKELASNVHLESQPSRSGLICVRETGSQPPLFFVPTGLGDCSYIASLAQEMDVDCPVYGLPWPQFSAAQFPTVQEIASQASMAIREIQPRGPYRFSGYSSGGILAYAIAQQLLKLNEAVSFIGLIDVVLFANASRTSPTQMIQEVLLESLELDDEKFEILDRFAGQNSISRLLEKAQRIGAIPLDRDLRNDILTYERATQFQRALALYQVPSLPVEIHQFYANRPLSRRTRSRKTSLGPEASSPLRGWDRILSAETIHAVPIPGDHVTMMSVPENRQVLARRLSTTLNSSSMPDRVPEHGVTGGGTSRSPARAGLVSWRSPEG</sequence>
<dbReference type="InterPro" id="IPR020845">
    <property type="entry name" value="AMP-binding_CS"/>
</dbReference>
<dbReference type="Gene3D" id="3.30.300.30">
    <property type="match status" value="6"/>
</dbReference>
<dbReference type="Pfam" id="PF13193">
    <property type="entry name" value="AMP-binding_C"/>
    <property type="match status" value="6"/>
</dbReference>
<dbReference type="Gene3D" id="3.30.559.30">
    <property type="entry name" value="Nonribosomal peptide synthetase, condensation domain"/>
    <property type="match status" value="6"/>
</dbReference>
<dbReference type="Gene3D" id="2.30.38.10">
    <property type="entry name" value="Luciferase, Domain 3"/>
    <property type="match status" value="6"/>
</dbReference>
<comment type="caution">
    <text evidence="7">The sequence shown here is derived from an EMBL/GenBank/DDBJ whole genome shotgun (WGS) entry which is preliminary data.</text>
</comment>
<dbReference type="GO" id="GO:0043041">
    <property type="term" value="P:amino acid activation for nonribosomal peptide biosynthetic process"/>
    <property type="evidence" value="ECO:0007669"/>
    <property type="project" value="TreeGrafter"/>
</dbReference>
<dbReference type="InterPro" id="IPR001031">
    <property type="entry name" value="Thioesterase"/>
</dbReference>
<dbReference type="SMART" id="SM00823">
    <property type="entry name" value="PKS_PP"/>
    <property type="match status" value="6"/>
</dbReference>
<name>A0A7Z0QLD8_9BRAD</name>
<evidence type="ECO:0000256" key="3">
    <source>
        <dbReference type="ARBA" id="ARBA00022450"/>
    </source>
</evidence>
<dbReference type="InterPro" id="IPR036736">
    <property type="entry name" value="ACP-like_sf"/>
</dbReference>
<dbReference type="Gene3D" id="1.10.1200.10">
    <property type="entry name" value="ACP-like"/>
    <property type="match status" value="6"/>
</dbReference>
<dbReference type="InterPro" id="IPR001242">
    <property type="entry name" value="Condensation_dom"/>
</dbReference>
<dbReference type="InterPro" id="IPR000873">
    <property type="entry name" value="AMP-dep_synth/lig_dom"/>
</dbReference>
<dbReference type="FunFam" id="3.40.50.980:FF:000001">
    <property type="entry name" value="Non-ribosomal peptide synthetase"/>
    <property type="match status" value="6"/>
</dbReference>
<feature type="region of interest" description="Disordered" evidence="5">
    <location>
        <begin position="6829"/>
        <end position="6866"/>
    </location>
</feature>
<feature type="domain" description="Carrier" evidence="6">
    <location>
        <begin position="2170"/>
        <end position="2245"/>
    </location>
</feature>
<dbReference type="InterPro" id="IPR036477">
    <property type="entry name" value="Formyl_transf_N_sf"/>
</dbReference>
<dbReference type="SUPFAM" id="SSF52777">
    <property type="entry name" value="CoA-dependent acyltransferases"/>
    <property type="match status" value="11"/>
</dbReference>
<dbReference type="EMBL" id="JACBFH010000004">
    <property type="protein sequence ID" value="NYY96580.1"/>
    <property type="molecule type" value="Genomic_DNA"/>
</dbReference>
<dbReference type="GO" id="GO:0005737">
    <property type="term" value="C:cytoplasm"/>
    <property type="evidence" value="ECO:0007669"/>
    <property type="project" value="TreeGrafter"/>
</dbReference>
<evidence type="ECO:0000256" key="2">
    <source>
        <dbReference type="ARBA" id="ARBA00006432"/>
    </source>
</evidence>